<accession>A0A2N0RSM7</accession>
<protein>
    <submittedName>
        <fullName evidence="1">Uncharacterized protein</fullName>
    </submittedName>
</protein>
<name>A0A2N0RSM7_9GLOM</name>
<dbReference type="Proteomes" id="UP000232688">
    <property type="component" value="Unassembled WGS sequence"/>
</dbReference>
<reference evidence="1 2" key="1">
    <citation type="submission" date="2017-10" db="EMBL/GenBank/DDBJ databases">
        <title>Extensive intraspecific genome diversity in a model arbuscular mycorrhizal fungus.</title>
        <authorList>
            <person name="Chen E.C.H."/>
            <person name="Morin E."/>
            <person name="Baudet D."/>
            <person name="Noel J."/>
            <person name="Ndikumana S."/>
            <person name="Charron P."/>
            <person name="St-Onge C."/>
            <person name="Giorgi J."/>
            <person name="Grigoriev I.V."/>
            <person name="Roux C."/>
            <person name="Martin F.M."/>
            <person name="Corradi N."/>
        </authorList>
    </citation>
    <scope>NUCLEOTIDE SEQUENCE [LARGE SCALE GENOMIC DNA]</scope>
    <source>
        <strain evidence="1 2">A1</strain>
    </source>
</reference>
<dbReference type="AlphaFoldDB" id="A0A2N0RSM7"/>
<organism evidence="1 2">
    <name type="scientific">Rhizophagus irregularis</name>
    <dbReference type="NCBI Taxonomy" id="588596"/>
    <lineage>
        <taxon>Eukaryota</taxon>
        <taxon>Fungi</taxon>
        <taxon>Fungi incertae sedis</taxon>
        <taxon>Mucoromycota</taxon>
        <taxon>Glomeromycotina</taxon>
        <taxon>Glomeromycetes</taxon>
        <taxon>Glomerales</taxon>
        <taxon>Glomeraceae</taxon>
        <taxon>Rhizophagus</taxon>
    </lineage>
</organism>
<dbReference type="VEuPathDB" id="FungiDB:FUN_020417"/>
<dbReference type="VEuPathDB" id="FungiDB:RhiirFUN_000757"/>
<evidence type="ECO:0000313" key="2">
    <source>
        <dbReference type="Proteomes" id="UP000232688"/>
    </source>
</evidence>
<comment type="caution">
    <text evidence="1">The sequence shown here is derived from an EMBL/GenBank/DDBJ whole genome shotgun (WGS) entry which is preliminary data.</text>
</comment>
<reference evidence="1 2" key="2">
    <citation type="submission" date="2017-10" db="EMBL/GenBank/DDBJ databases">
        <title>Genome analyses suggest a sexual origin of heterokaryosis in a supposedly ancient asexual fungus.</title>
        <authorList>
            <person name="Corradi N."/>
            <person name="Sedzielewska K."/>
            <person name="Noel J."/>
            <person name="Charron P."/>
            <person name="Farinelli L."/>
            <person name="Marton T."/>
            <person name="Kruger M."/>
            <person name="Pelin A."/>
            <person name="Brachmann A."/>
            <person name="Corradi N."/>
        </authorList>
    </citation>
    <scope>NUCLEOTIDE SEQUENCE [LARGE SCALE GENOMIC DNA]</scope>
    <source>
        <strain evidence="1 2">A1</strain>
    </source>
</reference>
<sequence>MSVIRTFFDTDLFSEFCNDTHIWFRNGWNDIKKVYSQINMITNSFEGEIQAIVNIDDEMCGHYVDMLMHGNIMGILELTRILQWFDKSRQIAINHVIDKYLDNSYLFNEKIGKRKNLSEMDYVINAILNDIFNDVLDILNLHWIVHKFKDIKPNHTEYIKNLTSAKAIHDRSRCLRTTKDVLDKFLKEDLLDETMKNLSQAYNLLDLVLASYATIEH</sequence>
<proteinExistence type="predicted"/>
<evidence type="ECO:0000313" key="1">
    <source>
        <dbReference type="EMBL" id="PKC66325.1"/>
    </source>
</evidence>
<gene>
    <name evidence="1" type="ORF">RhiirA1_459884</name>
</gene>
<dbReference type="EMBL" id="LLXH01000472">
    <property type="protein sequence ID" value="PKC66325.1"/>
    <property type="molecule type" value="Genomic_DNA"/>
</dbReference>
<dbReference type="VEuPathDB" id="FungiDB:RhiirA1_459884"/>
<dbReference type="VEuPathDB" id="FungiDB:RhiirFUN_000756"/>